<keyword evidence="5" id="KW-0547">Nucleotide-binding</keyword>
<proteinExistence type="inferred from homology"/>
<dbReference type="InterPro" id="IPR042222">
    <property type="entry name" value="Dynein_2_N"/>
</dbReference>
<dbReference type="Proteomes" id="UP000011518">
    <property type="component" value="Unassembled WGS sequence"/>
</dbReference>
<evidence type="ECO:0000259" key="13">
    <source>
        <dbReference type="Pfam" id="PF08393"/>
    </source>
</evidence>
<dbReference type="InParanoid" id="L8Y7P0"/>
<keyword evidence="4" id="KW-0493">Microtubule</keyword>
<keyword evidence="9" id="KW-0969">Cilium</keyword>
<keyword evidence="6" id="KW-0067">ATP-binding</keyword>
<dbReference type="STRING" id="246437.L8Y7P0"/>
<evidence type="ECO:0000313" key="15">
    <source>
        <dbReference type="EMBL" id="ELV10381.1"/>
    </source>
</evidence>
<evidence type="ECO:0000256" key="11">
    <source>
        <dbReference type="ARBA" id="ARBA00023212"/>
    </source>
</evidence>
<dbReference type="GO" id="GO:0005874">
    <property type="term" value="C:microtubule"/>
    <property type="evidence" value="ECO:0007669"/>
    <property type="project" value="UniProtKB-KW"/>
</dbReference>
<dbReference type="InterPro" id="IPR027417">
    <property type="entry name" value="P-loop_NTPase"/>
</dbReference>
<keyword evidence="8" id="KW-0175">Coiled coil</keyword>
<dbReference type="GO" id="GO:0005930">
    <property type="term" value="C:axoneme"/>
    <property type="evidence" value="ECO:0007669"/>
    <property type="project" value="UniProtKB-SubCell"/>
</dbReference>
<evidence type="ECO:0000256" key="3">
    <source>
        <dbReference type="ARBA" id="ARBA00022490"/>
    </source>
</evidence>
<evidence type="ECO:0000256" key="1">
    <source>
        <dbReference type="ARBA" id="ARBA00004430"/>
    </source>
</evidence>
<keyword evidence="11" id="KW-0206">Cytoskeleton</keyword>
<reference evidence="16" key="2">
    <citation type="journal article" date="2013" name="Nat. Commun.">
        <title>Genome of the Chinese tree shrew.</title>
        <authorList>
            <person name="Fan Y."/>
            <person name="Huang Z.Y."/>
            <person name="Cao C.C."/>
            <person name="Chen C.S."/>
            <person name="Chen Y.X."/>
            <person name="Fan D.D."/>
            <person name="He J."/>
            <person name="Hou H.L."/>
            <person name="Hu L."/>
            <person name="Hu X.T."/>
            <person name="Jiang X.T."/>
            <person name="Lai R."/>
            <person name="Lang Y.S."/>
            <person name="Liang B."/>
            <person name="Liao S.G."/>
            <person name="Mu D."/>
            <person name="Ma Y.Y."/>
            <person name="Niu Y.Y."/>
            <person name="Sun X.Q."/>
            <person name="Xia J.Q."/>
            <person name="Xiao J."/>
            <person name="Xiong Z.Q."/>
            <person name="Xu L."/>
            <person name="Yang L."/>
            <person name="Zhang Y."/>
            <person name="Zhao W."/>
            <person name="Zhao X.D."/>
            <person name="Zheng Y.T."/>
            <person name="Zhou J.M."/>
            <person name="Zhu Y.B."/>
            <person name="Zhang G.J."/>
            <person name="Wang J."/>
            <person name="Yao Y.G."/>
        </authorList>
    </citation>
    <scope>NUCLEOTIDE SEQUENCE [LARGE SCALE GENOMIC DNA]</scope>
</reference>
<keyword evidence="3" id="KW-0963">Cytoplasm</keyword>
<dbReference type="Gene3D" id="3.40.50.300">
    <property type="entry name" value="P-loop containing nucleotide triphosphate hydrolases"/>
    <property type="match status" value="1"/>
</dbReference>
<dbReference type="Gene3D" id="1.20.140.100">
    <property type="entry name" value="Dynein heavy chain, N-terminal domain 2"/>
    <property type="match status" value="1"/>
</dbReference>
<dbReference type="GO" id="GO:0007018">
    <property type="term" value="P:microtubule-based movement"/>
    <property type="evidence" value="ECO:0007669"/>
    <property type="project" value="InterPro"/>
</dbReference>
<dbReference type="Pfam" id="PF12774">
    <property type="entry name" value="AAA_6"/>
    <property type="match status" value="1"/>
</dbReference>
<dbReference type="EMBL" id="KB367803">
    <property type="protein sequence ID" value="ELV10381.1"/>
    <property type="molecule type" value="Genomic_DNA"/>
</dbReference>
<keyword evidence="7" id="KW-0243">Dynein</keyword>
<sequence length="1625" mass="187836">MKQRGFYSDILSPGTLDQLGEVCRGPPMNQNLLRQADLKKFTPRVGTFEIPEDLEERVEQQSIGATTQQLTQTDFPLQAYEPKVQVPFQVLPGQCPRKIEIERRKRQYLSLDIEQLLASEGIDSNQLMPRHPDPKHPQTIEQGHDPLFPIYLPLKVFDNEEFDCRTPREWMDMGLEPGSLGRRPVPGKALLPTDDFLGHEDPKSPKLNYKWCEVGVLDYDEQKKLYLVQKTDAKGLVRDDEGRPILNGGVTAEGRPPLLITQYWVPRIQLLFCAEDPRVFTQRVVQANALRKNTEALLLYNLYVDCMPCEGQRLINEQSLSKIKQWAMSTPRMRKGPTVLEHLSRLAREVCLDYERSMNKISFDQIVSAKPDTFSYVTLPKKEEEKVPERGLVSIPKYPFREQKEDFTFVSLLTRPEVIIALSKVRAECNKVTAMSLFHSSLSKYSRLEEFEQIQSQAFSQVQMFLKDSWISTLKVAMRSSLRDMSKGWYNLYETSWEVYLMSKLRKLMELIKYMLQDTLRFLVQDSLSGFSQFINDACCSVLDCPEDMVWGDNLMHSPYRPRKNPLFIMDLVLDSSGVHYNTPLEQFEMSLLNLFDKGILATHAVPQLEKLVMEDIFISGDPLLESVGLHEPLVEELRAVVANAIHKAMIPLQAYAKEYRKYLELNNNDIASFLKAYQTQCPTSEEVRNVVLTHLREKEILDNSLPSSIVIGPFYINVENVKQSLSKKRKALATSMLDILAKNLHKEVDSICEEFRNISRKIYEKPNSIEELAELREWMKGIPEQLVGLEERIVKVMDDYQVMDEFFYNLSSEDFNDKWAASNWPSKILGQIEIVRQQHIEDEEKFRKIQLMDQNNFQEKLEGLQLVVAGFSTHVEITRAHEIANEVRRVKKQLKDCQQLAVLYNNRERIFGLPITNYDKLSRMVKEFQPYLDLWTTASDWLRWSESWMNDPLSAIDAEQLEKNVVESFKTMHKCVKQFKDIPACQDVALDIRARIEEFKPYIPLIQGLRNPGMRNRHWEMLSNLIDINVRPKANLTFARCLDMNLQDHIESISKVAEVAGKEYAIEQALDKMEKEWSVILFNVLPYKETDTYILKSPDEASQLLDDHIVMTQSMSFSPYKKPFEQRINSWENKLKLTQEVLEEWLNCQRSWLYLEPIFSSEDINRQLPVESKRYQTMERIWRKIMRNAYENREASLGMRGVINVCADQRLLDSLRDCNKLLDLVQKGLSEYLETKRSAFPRFYFLSDDELLEILSQTKDPTAVQPHLRKCFENIARLLFQENLEITHMYSAEGEEVQLSFSVIPSSNVEDWLREVEHSMKTSVRDIIERAIRAYPTMPRTQWVLNWPGQVTIAGCQTYWTMEVAEALEANNLSSRLFPQLSQQLSDLVALVRGKLSRMQRAVLSALIVIEVHAKDVVSKLIQEHVVSVNDFEWISQLRYYWTNNDLYIRAVNAEFIYGYEYLGNSGRLVITPLTDRCYLTLTGALHLKFGGAPAGPAGTGKTETTKDLGKALAIQTVVFNCSDQLDFMAMGKFFKGLASAGAWACFDEFNRIDIEVLSVVAQQITTIQKAQQQRVERFMFEGVEIPLVPSCAVFITMNPGYAGRTELPDNLKASSSPWRPRRC</sequence>
<dbReference type="FunFam" id="1.20.140.100:FF:000004">
    <property type="entry name" value="Dynein axonemal heavy chain 6"/>
    <property type="match status" value="1"/>
</dbReference>
<evidence type="ECO:0000256" key="4">
    <source>
        <dbReference type="ARBA" id="ARBA00022701"/>
    </source>
</evidence>
<comment type="subcellular location">
    <subcellularLocation>
        <location evidence="1">Cytoplasm</location>
        <location evidence="1">Cytoskeleton</location>
        <location evidence="1">Cilium axoneme</location>
    </subcellularLocation>
</comment>
<dbReference type="FunFam" id="3.20.180.20:FF:000003">
    <property type="entry name" value="Dynein heavy chain 12, axonemal"/>
    <property type="match status" value="1"/>
</dbReference>
<comment type="similarity">
    <text evidence="2">Belongs to the dynein heavy chain family.</text>
</comment>
<reference evidence="16" key="1">
    <citation type="submission" date="2012-07" db="EMBL/GenBank/DDBJ databases">
        <title>Genome of the Chinese tree shrew, a rising model animal genetically related to primates.</title>
        <authorList>
            <person name="Zhang G."/>
            <person name="Fan Y."/>
            <person name="Yao Y."/>
            <person name="Huang Z."/>
        </authorList>
    </citation>
    <scope>NUCLEOTIDE SEQUENCE [LARGE SCALE GENOMIC DNA]</scope>
</reference>
<dbReference type="GO" id="GO:0051959">
    <property type="term" value="F:dynein light intermediate chain binding"/>
    <property type="evidence" value="ECO:0007669"/>
    <property type="project" value="InterPro"/>
</dbReference>
<dbReference type="FunFam" id="1.20.58.1120:FF:000005">
    <property type="entry name" value="Dynein, axonemal, heavy chain 12"/>
    <property type="match status" value="1"/>
</dbReference>
<dbReference type="GO" id="GO:0045505">
    <property type="term" value="F:dynein intermediate chain binding"/>
    <property type="evidence" value="ECO:0007669"/>
    <property type="project" value="InterPro"/>
</dbReference>
<dbReference type="InterPro" id="IPR042228">
    <property type="entry name" value="Dynein_linker_3"/>
</dbReference>
<accession>L8Y7P0</accession>
<gene>
    <name evidence="15" type="ORF">TREES_T100010288</name>
</gene>
<evidence type="ECO:0000256" key="6">
    <source>
        <dbReference type="ARBA" id="ARBA00022840"/>
    </source>
</evidence>
<keyword evidence="12" id="KW-0966">Cell projection</keyword>
<dbReference type="InterPro" id="IPR026983">
    <property type="entry name" value="DHC"/>
</dbReference>
<organism evidence="15 16">
    <name type="scientific">Tupaia chinensis</name>
    <name type="common">Chinese tree shrew</name>
    <name type="synonym">Tupaia belangeri chinensis</name>
    <dbReference type="NCBI Taxonomy" id="246437"/>
    <lineage>
        <taxon>Eukaryota</taxon>
        <taxon>Metazoa</taxon>
        <taxon>Chordata</taxon>
        <taxon>Craniata</taxon>
        <taxon>Vertebrata</taxon>
        <taxon>Euteleostomi</taxon>
        <taxon>Mammalia</taxon>
        <taxon>Eutheria</taxon>
        <taxon>Euarchontoglires</taxon>
        <taxon>Scandentia</taxon>
        <taxon>Tupaiidae</taxon>
        <taxon>Tupaia</taxon>
    </lineage>
</organism>
<evidence type="ECO:0000313" key="16">
    <source>
        <dbReference type="Proteomes" id="UP000011518"/>
    </source>
</evidence>
<dbReference type="InterPro" id="IPR013602">
    <property type="entry name" value="Dynein_heavy_linker"/>
</dbReference>
<evidence type="ECO:0000256" key="12">
    <source>
        <dbReference type="ARBA" id="ARBA00023273"/>
    </source>
</evidence>
<dbReference type="GO" id="GO:0005524">
    <property type="term" value="F:ATP binding"/>
    <property type="evidence" value="ECO:0007669"/>
    <property type="project" value="UniProtKB-KW"/>
</dbReference>
<feature type="domain" description="Dynein heavy chain hydrolytic ATP-binding dynein motor region" evidence="14">
    <location>
        <begin position="1459"/>
        <end position="1615"/>
    </location>
</feature>
<evidence type="ECO:0000259" key="14">
    <source>
        <dbReference type="Pfam" id="PF12774"/>
    </source>
</evidence>
<dbReference type="Pfam" id="PF08393">
    <property type="entry name" value="DHC_N2"/>
    <property type="match status" value="1"/>
</dbReference>
<evidence type="ECO:0000256" key="10">
    <source>
        <dbReference type="ARBA" id="ARBA00023175"/>
    </source>
</evidence>
<dbReference type="Gene3D" id="1.20.58.1120">
    <property type="match status" value="1"/>
</dbReference>
<dbReference type="PANTHER" id="PTHR22878:SF73">
    <property type="entry name" value="DYNEIN AXONEMAL HEAVY CHAIN 1"/>
    <property type="match status" value="1"/>
</dbReference>
<evidence type="ECO:0000256" key="2">
    <source>
        <dbReference type="ARBA" id="ARBA00008887"/>
    </source>
</evidence>
<dbReference type="PANTHER" id="PTHR22878">
    <property type="entry name" value="DYNEIN HEAVY CHAIN 6, AXONEMAL-LIKE-RELATED"/>
    <property type="match status" value="1"/>
</dbReference>
<evidence type="ECO:0000256" key="9">
    <source>
        <dbReference type="ARBA" id="ARBA00023069"/>
    </source>
</evidence>
<keyword evidence="16" id="KW-1185">Reference proteome</keyword>
<protein>
    <submittedName>
        <fullName evidence="15">Dynein heavy chain 1, axonemal</fullName>
    </submittedName>
</protein>
<name>L8Y7P0_TUPCH</name>
<dbReference type="InterPro" id="IPR035699">
    <property type="entry name" value="AAA_6"/>
</dbReference>
<keyword evidence="10" id="KW-0505">Motor protein</keyword>
<dbReference type="FunFam" id="3.40.50.300:FF:000044">
    <property type="entry name" value="Dynein heavy chain 5, axonemal"/>
    <property type="match status" value="1"/>
</dbReference>
<dbReference type="Gene3D" id="1.10.287.2620">
    <property type="match status" value="1"/>
</dbReference>
<evidence type="ECO:0000256" key="8">
    <source>
        <dbReference type="ARBA" id="ARBA00023054"/>
    </source>
</evidence>
<dbReference type="SUPFAM" id="SSF52540">
    <property type="entry name" value="P-loop containing nucleoside triphosphate hydrolases"/>
    <property type="match status" value="1"/>
</dbReference>
<dbReference type="FunFam" id="1.10.287.2620:FF:000005">
    <property type="entry name" value="Dynein heavy chain 1, axonemal"/>
    <property type="match status" value="1"/>
</dbReference>
<feature type="domain" description="Dynein heavy chain linker" evidence="13">
    <location>
        <begin position="922"/>
        <end position="1332"/>
    </location>
</feature>
<dbReference type="Gene3D" id="3.20.180.20">
    <property type="entry name" value="Dynein heavy chain, N-terminal domain 2"/>
    <property type="match status" value="1"/>
</dbReference>
<evidence type="ECO:0000256" key="5">
    <source>
        <dbReference type="ARBA" id="ARBA00022741"/>
    </source>
</evidence>
<dbReference type="GO" id="GO:0030286">
    <property type="term" value="C:dynein complex"/>
    <property type="evidence" value="ECO:0007669"/>
    <property type="project" value="UniProtKB-KW"/>
</dbReference>
<evidence type="ECO:0000256" key="7">
    <source>
        <dbReference type="ARBA" id="ARBA00023017"/>
    </source>
</evidence>